<feature type="signal peptide" evidence="1">
    <location>
        <begin position="1"/>
        <end position="27"/>
    </location>
</feature>
<dbReference type="OrthoDB" id="10458216at2759"/>
<protein>
    <recommendedName>
        <fullName evidence="4">Secreted protein</fullName>
    </recommendedName>
</protein>
<accession>W7T0M0</accession>
<evidence type="ECO:0000256" key="1">
    <source>
        <dbReference type="SAM" id="SignalP"/>
    </source>
</evidence>
<comment type="caution">
    <text evidence="2">The sequence shown here is derived from an EMBL/GenBank/DDBJ whole genome shotgun (WGS) entry which is preliminary data.</text>
</comment>
<feature type="chain" id="PRO_5004900283" description="Secreted protein" evidence="1">
    <location>
        <begin position="28"/>
        <end position="117"/>
    </location>
</feature>
<organism evidence="2 3">
    <name type="scientific">Nannochloropsis gaditana</name>
    <dbReference type="NCBI Taxonomy" id="72520"/>
    <lineage>
        <taxon>Eukaryota</taxon>
        <taxon>Sar</taxon>
        <taxon>Stramenopiles</taxon>
        <taxon>Ochrophyta</taxon>
        <taxon>Eustigmatophyceae</taxon>
        <taxon>Eustigmatales</taxon>
        <taxon>Monodopsidaceae</taxon>
        <taxon>Nannochloropsis</taxon>
    </lineage>
</organism>
<gene>
    <name evidence="2" type="ORF">Naga_101630g1</name>
</gene>
<keyword evidence="1" id="KW-0732">Signal</keyword>
<reference evidence="2 3" key="1">
    <citation type="journal article" date="2014" name="Mol. Plant">
        <title>Chromosome Scale Genome Assembly and Transcriptome Profiling of Nannochloropsis gaditana in Nitrogen Depletion.</title>
        <authorList>
            <person name="Corteggiani Carpinelli E."/>
            <person name="Telatin A."/>
            <person name="Vitulo N."/>
            <person name="Forcato C."/>
            <person name="D'Angelo M."/>
            <person name="Schiavon R."/>
            <person name="Vezzi A."/>
            <person name="Giacometti G.M."/>
            <person name="Morosinotto T."/>
            <person name="Valle G."/>
        </authorList>
    </citation>
    <scope>NUCLEOTIDE SEQUENCE [LARGE SCALE GENOMIC DNA]</scope>
    <source>
        <strain evidence="2 3">B-31</strain>
    </source>
</reference>
<evidence type="ECO:0000313" key="2">
    <source>
        <dbReference type="EMBL" id="EWM20282.1"/>
    </source>
</evidence>
<proteinExistence type="predicted"/>
<dbReference type="AlphaFoldDB" id="W7T0M0"/>
<name>W7T0M0_9STRA</name>
<evidence type="ECO:0008006" key="4">
    <source>
        <dbReference type="Google" id="ProtNLM"/>
    </source>
</evidence>
<keyword evidence="3" id="KW-1185">Reference proteome</keyword>
<sequence>MNAPTGLRAASFLLIFLVLSGLSSVHAFMVPSIGKTCISFSDPGAIARGTVRPVFSCGCFQSISLEISFEAACYLYKRLPASVSFQDTFILSLVCWSCTLITPCLVSRLHPHAVSPP</sequence>
<evidence type="ECO:0000313" key="3">
    <source>
        <dbReference type="Proteomes" id="UP000019335"/>
    </source>
</evidence>
<dbReference type="Proteomes" id="UP000019335">
    <property type="component" value="Unassembled WGS sequence"/>
</dbReference>
<dbReference type="EMBL" id="AZIL01003243">
    <property type="protein sequence ID" value="EWM20282.1"/>
    <property type="molecule type" value="Genomic_DNA"/>
</dbReference>